<dbReference type="AlphaFoldDB" id="A0A0L0EZ16"/>
<dbReference type="GO" id="GO:0005964">
    <property type="term" value="C:phosphorylase kinase complex"/>
    <property type="evidence" value="ECO:0007669"/>
    <property type="project" value="TreeGrafter"/>
</dbReference>
<dbReference type="PANTHER" id="PTHR10749">
    <property type="entry name" value="PHOSPHORYLASE B KINASE REGULATORY SUBUNIT"/>
    <property type="match status" value="1"/>
</dbReference>
<evidence type="ECO:0000313" key="1">
    <source>
        <dbReference type="EMBL" id="KNC69740.1"/>
    </source>
</evidence>
<dbReference type="GO" id="GO:0005516">
    <property type="term" value="F:calmodulin binding"/>
    <property type="evidence" value="ECO:0007669"/>
    <property type="project" value="InterPro"/>
</dbReference>
<sequence length="107" mass="11925">SSTNRNRLENDLEDTNLNSDEEAEEMLKAEDINYNEMGIGMLTTALKECNELVAQAGILTSLYTRKGMDFNALGDNGTVSSLLDEVYEMAGSVKLWSVIRQVRTRCV</sequence>
<dbReference type="EMBL" id="KQ253514">
    <property type="protein sequence ID" value="KNC69740.1"/>
    <property type="molecule type" value="Genomic_DNA"/>
</dbReference>
<accession>A0A0L0EZ16</accession>
<dbReference type="PANTHER" id="PTHR10749:SF8">
    <property type="entry name" value="PHOSPHORYLASE B KINASE REGULATORY SUBUNIT BETA"/>
    <property type="match status" value="1"/>
</dbReference>
<feature type="non-terminal residue" evidence="1">
    <location>
        <position position="107"/>
    </location>
</feature>
<dbReference type="InterPro" id="IPR008734">
    <property type="entry name" value="PHK_A/B_su"/>
</dbReference>
<organism evidence="1 2">
    <name type="scientific">Sphaeroforma arctica JP610</name>
    <dbReference type="NCBI Taxonomy" id="667725"/>
    <lineage>
        <taxon>Eukaryota</taxon>
        <taxon>Ichthyosporea</taxon>
        <taxon>Ichthyophonida</taxon>
        <taxon>Sphaeroforma</taxon>
    </lineage>
</organism>
<dbReference type="RefSeq" id="XP_014143642.1">
    <property type="nucleotide sequence ID" value="XM_014288167.1"/>
</dbReference>
<proteinExistence type="predicted"/>
<dbReference type="Proteomes" id="UP000054560">
    <property type="component" value="Unassembled WGS sequence"/>
</dbReference>
<evidence type="ECO:0000313" key="2">
    <source>
        <dbReference type="Proteomes" id="UP000054560"/>
    </source>
</evidence>
<protein>
    <submittedName>
        <fullName evidence="1">Uncharacterized protein</fullName>
    </submittedName>
</protein>
<gene>
    <name evidence="1" type="ORF">SARC_17743</name>
</gene>
<dbReference type="GO" id="GO:0005977">
    <property type="term" value="P:glycogen metabolic process"/>
    <property type="evidence" value="ECO:0007669"/>
    <property type="project" value="InterPro"/>
</dbReference>
<feature type="non-terminal residue" evidence="1">
    <location>
        <position position="1"/>
    </location>
</feature>
<dbReference type="GeneID" id="25918247"/>
<keyword evidence="2" id="KW-1185">Reference proteome</keyword>
<reference evidence="1 2" key="1">
    <citation type="submission" date="2011-02" db="EMBL/GenBank/DDBJ databases">
        <title>The Genome Sequence of Sphaeroforma arctica JP610.</title>
        <authorList>
            <consortium name="The Broad Institute Genome Sequencing Platform"/>
            <person name="Russ C."/>
            <person name="Cuomo C."/>
            <person name="Young S.K."/>
            <person name="Zeng Q."/>
            <person name="Gargeya S."/>
            <person name="Alvarado L."/>
            <person name="Berlin A."/>
            <person name="Chapman S.B."/>
            <person name="Chen Z."/>
            <person name="Freedman E."/>
            <person name="Gellesch M."/>
            <person name="Goldberg J."/>
            <person name="Griggs A."/>
            <person name="Gujja S."/>
            <person name="Heilman E."/>
            <person name="Heiman D."/>
            <person name="Howarth C."/>
            <person name="Mehta T."/>
            <person name="Neiman D."/>
            <person name="Pearson M."/>
            <person name="Roberts A."/>
            <person name="Saif S."/>
            <person name="Shea T."/>
            <person name="Shenoy N."/>
            <person name="Sisk P."/>
            <person name="Stolte C."/>
            <person name="Sykes S."/>
            <person name="White J."/>
            <person name="Yandava C."/>
            <person name="Burger G."/>
            <person name="Gray M.W."/>
            <person name="Holland P.W.H."/>
            <person name="King N."/>
            <person name="Lang F.B.F."/>
            <person name="Roger A.J."/>
            <person name="Ruiz-Trillo I."/>
            <person name="Haas B."/>
            <person name="Nusbaum C."/>
            <person name="Birren B."/>
        </authorList>
    </citation>
    <scope>NUCLEOTIDE SEQUENCE [LARGE SCALE GENOMIC DNA]</scope>
    <source>
        <strain evidence="1 2">JP610</strain>
    </source>
</reference>
<name>A0A0L0EZ16_9EUKA</name>